<dbReference type="eggNOG" id="COG1271">
    <property type="taxonomic scope" value="Bacteria"/>
</dbReference>
<dbReference type="Proteomes" id="UP000195953">
    <property type="component" value="Chromosome 1"/>
</dbReference>
<keyword evidence="1" id="KW-0472">Membrane</keyword>
<dbReference type="KEGG" id="xfr:BER92_07655"/>
<reference evidence="2 4" key="1">
    <citation type="submission" date="2017-05" db="EMBL/GenBank/DDBJ databases">
        <authorList>
            <person name="Blom J."/>
        </authorList>
    </citation>
    <scope>NUCLEOTIDE SEQUENCE [LARGE SCALE GENOMIC DNA]</scope>
    <source>
        <strain evidence="2">PD885</strain>
    </source>
</reference>
<sequence>MHPRRQGRAEARKVFDAHWQDLGHGLLLKRYRDDIGNATLEQIAQAAMDTVPRVLPSTLHRAWSCTRSWTLLGFTALYTTLLVIAVKMLLILFALSSASSHNAY</sequence>
<dbReference type="GO" id="GO:0016491">
    <property type="term" value="F:oxidoreductase activity"/>
    <property type="evidence" value="ECO:0007669"/>
    <property type="project" value="UniProtKB-KW"/>
</dbReference>
<dbReference type="STRING" id="48664.BER92_07655"/>
<dbReference type="EC" id="1.10.3.10" evidence="2"/>
<organism evidence="3 5">
    <name type="scientific">Xanthomonas fragariae</name>
    <dbReference type="NCBI Taxonomy" id="48664"/>
    <lineage>
        <taxon>Bacteria</taxon>
        <taxon>Pseudomonadati</taxon>
        <taxon>Pseudomonadota</taxon>
        <taxon>Gammaproteobacteria</taxon>
        <taxon>Lysobacterales</taxon>
        <taxon>Lysobacteraceae</taxon>
        <taxon>Xanthomonas</taxon>
    </lineage>
</organism>
<protein>
    <submittedName>
        <fullName evidence="3">Cytochrome D ubiquinol oxidase subunit I</fullName>
    </submittedName>
    <submittedName>
        <fullName evidence="2">Cytochrome bd-I ubiquinol oxidase subunit 1</fullName>
        <ecNumber evidence="2">1.10.3.10</ecNumber>
    </submittedName>
</protein>
<name>A0A1Y6H5S1_9XANT</name>
<feature type="transmembrane region" description="Helical" evidence="1">
    <location>
        <begin position="69"/>
        <end position="95"/>
    </location>
</feature>
<evidence type="ECO:0000313" key="5">
    <source>
        <dbReference type="Proteomes" id="UP000195953"/>
    </source>
</evidence>
<keyword evidence="2" id="KW-0560">Oxidoreductase</keyword>
<dbReference type="Proteomes" id="UP000195877">
    <property type="component" value="Chromosome 1"/>
</dbReference>
<evidence type="ECO:0000313" key="3">
    <source>
        <dbReference type="EMBL" id="SMR02901.1"/>
    </source>
</evidence>
<keyword evidence="1" id="KW-0812">Transmembrane</keyword>
<accession>A0A1Y6H5S1</accession>
<gene>
    <name evidence="2" type="primary">cydA_1</name>
    <name evidence="3" type="ORF">PD5205_01595</name>
    <name evidence="2" type="ORF">PD885_01622</name>
</gene>
<dbReference type="EMBL" id="LT853885">
    <property type="protein sequence ID" value="SMR02901.1"/>
    <property type="molecule type" value="Genomic_DNA"/>
</dbReference>
<evidence type="ECO:0000256" key="1">
    <source>
        <dbReference type="SAM" id="Phobius"/>
    </source>
</evidence>
<dbReference type="RefSeq" id="WP_002810045.1">
    <property type="nucleotide sequence ID" value="NZ_CP016830.1"/>
</dbReference>
<dbReference type="EMBL" id="LT853882">
    <property type="protein sequence ID" value="SMQ98869.1"/>
    <property type="molecule type" value="Genomic_DNA"/>
</dbReference>
<evidence type="ECO:0000313" key="4">
    <source>
        <dbReference type="Proteomes" id="UP000195877"/>
    </source>
</evidence>
<keyword evidence="4" id="KW-1185">Reference proteome</keyword>
<dbReference type="AlphaFoldDB" id="A0A1Y6H5S1"/>
<keyword evidence="1" id="KW-1133">Transmembrane helix</keyword>
<evidence type="ECO:0000313" key="2">
    <source>
        <dbReference type="EMBL" id="SMQ98869.1"/>
    </source>
</evidence>
<dbReference type="GeneID" id="300825787"/>
<proteinExistence type="predicted"/>
<reference evidence="3 5" key="2">
    <citation type="submission" date="2017-05" db="EMBL/GenBank/DDBJ databases">
        <authorList>
            <person name="Song R."/>
            <person name="Chenine A.L."/>
            <person name="Ruprecht R.M."/>
        </authorList>
    </citation>
    <scope>NUCLEOTIDE SEQUENCE [LARGE SCALE GENOMIC DNA]</scope>
    <source>
        <strain evidence="3">PD5205</strain>
    </source>
</reference>